<proteinExistence type="predicted"/>
<sequence length="28" mass="3147">TWVTRVTSLLGTIDNKKAISLNPDWTDT</sequence>
<protein>
    <submittedName>
        <fullName evidence="1">Uncharacterized protein</fullName>
    </submittedName>
</protein>
<evidence type="ECO:0000313" key="1">
    <source>
        <dbReference type="EMBL" id="MCI41101.1"/>
    </source>
</evidence>
<dbReference type="Proteomes" id="UP000265520">
    <property type="component" value="Unassembled WGS sequence"/>
</dbReference>
<accession>A0A392RWT6</accession>
<evidence type="ECO:0000313" key="2">
    <source>
        <dbReference type="Proteomes" id="UP000265520"/>
    </source>
</evidence>
<dbReference type="EMBL" id="LXQA010287818">
    <property type="protein sequence ID" value="MCI41101.1"/>
    <property type="molecule type" value="Genomic_DNA"/>
</dbReference>
<reference evidence="1 2" key="1">
    <citation type="journal article" date="2018" name="Front. Plant Sci.">
        <title>Red Clover (Trifolium pratense) and Zigzag Clover (T. medium) - A Picture of Genomic Similarities and Differences.</title>
        <authorList>
            <person name="Dluhosova J."/>
            <person name="Istvanek J."/>
            <person name="Nedelnik J."/>
            <person name="Repkova J."/>
        </authorList>
    </citation>
    <scope>NUCLEOTIDE SEQUENCE [LARGE SCALE GENOMIC DNA]</scope>
    <source>
        <strain evidence="2">cv. 10/8</strain>
        <tissue evidence="1">Leaf</tissue>
    </source>
</reference>
<organism evidence="1 2">
    <name type="scientific">Trifolium medium</name>
    <dbReference type="NCBI Taxonomy" id="97028"/>
    <lineage>
        <taxon>Eukaryota</taxon>
        <taxon>Viridiplantae</taxon>
        <taxon>Streptophyta</taxon>
        <taxon>Embryophyta</taxon>
        <taxon>Tracheophyta</taxon>
        <taxon>Spermatophyta</taxon>
        <taxon>Magnoliopsida</taxon>
        <taxon>eudicotyledons</taxon>
        <taxon>Gunneridae</taxon>
        <taxon>Pentapetalae</taxon>
        <taxon>rosids</taxon>
        <taxon>fabids</taxon>
        <taxon>Fabales</taxon>
        <taxon>Fabaceae</taxon>
        <taxon>Papilionoideae</taxon>
        <taxon>50 kb inversion clade</taxon>
        <taxon>NPAAA clade</taxon>
        <taxon>Hologalegina</taxon>
        <taxon>IRL clade</taxon>
        <taxon>Trifolieae</taxon>
        <taxon>Trifolium</taxon>
    </lineage>
</organism>
<keyword evidence="2" id="KW-1185">Reference proteome</keyword>
<name>A0A392RWT6_9FABA</name>
<dbReference type="AlphaFoldDB" id="A0A392RWT6"/>
<comment type="caution">
    <text evidence="1">The sequence shown here is derived from an EMBL/GenBank/DDBJ whole genome shotgun (WGS) entry which is preliminary data.</text>
</comment>
<feature type="non-terminal residue" evidence="1">
    <location>
        <position position="1"/>
    </location>
</feature>